<protein>
    <submittedName>
        <fullName evidence="1">359_t:CDS:1</fullName>
    </submittedName>
</protein>
<sequence>MVLLLLVLACKIPNQKLKSKWISMICHVILISDDDLEIIGASTLEDVIHDDIKIIEVTSQSVNIKLKLKDEIDSNLMNQNTGFYNDLTLSNDSWNVDTTEKLQEPNNQDILHY</sequence>
<dbReference type="Proteomes" id="UP000789366">
    <property type="component" value="Unassembled WGS sequence"/>
</dbReference>
<accession>A0ACA9KEX7</accession>
<name>A0ACA9KEX7_9GLOM</name>
<reference evidence="1" key="1">
    <citation type="submission" date="2021-06" db="EMBL/GenBank/DDBJ databases">
        <authorList>
            <person name="Kallberg Y."/>
            <person name="Tangrot J."/>
            <person name="Rosling A."/>
        </authorList>
    </citation>
    <scope>NUCLEOTIDE SEQUENCE</scope>
    <source>
        <strain evidence="1">28 12/20/2015</strain>
    </source>
</reference>
<gene>
    <name evidence="1" type="ORF">SPELUC_LOCUS1642</name>
</gene>
<evidence type="ECO:0000313" key="1">
    <source>
        <dbReference type="EMBL" id="CAG8469851.1"/>
    </source>
</evidence>
<organism evidence="1 2">
    <name type="scientific">Cetraspora pellucida</name>
    <dbReference type="NCBI Taxonomy" id="1433469"/>
    <lineage>
        <taxon>Eukaryota</taxon>
        <taxon>Fungi</taxon>
        <taxon>Fungi incertae sedis</taxon>
        <taxon>Mucoromycota</taxon>
        <taxon>Glomeromycotina</taxon>
        <taxon>Glomeromycetes</taxon>
        <taxon>Diversisporales</taxon>
        <taxon>Gigasporaceae</taxon>
        <taxon>Cetraspora</taxon>
    </lineage>
</organism>
<dbReference type="EMBL" id="CAJVPW010000928">
    <property type="protein sequence ID" value="CAG8469851.1"/>
    <property type="molecule type" value="Genomic_DNA"/>
</dbReference>
<evidence type="ECO:0000313" key="2">
    <source>
        <dbReference type="Proteomes" id="UP000789366"/>
    </source>
</evidence>
<comment type="caution">
    <text evidence="1">The sequence shown here is derived from an EMBL/GenBank/DDBJ whole genome shotgun (WGS) entry which is preliminary data.</text>
</comment>
<keyword evidence="2" id="KW-1185">Reference proteome</keyword>
<proteinExistence type="predicted"/>